<organism evidence="3 4">
    <name type="scientific">Caulobacter endophyticus</name>
    <dbReference type="NCBI Taxonomy" id="2172652"/>
    <lineage>
        <taxon>Bacteria</taxon>
        <taxon>Pseudomonadati</taxon>
        <taxon>Pseudomonadota</taxon>
        <taxon>Alphaproteobacteria</taxon>
        <taxon>Caulobacterales</taxon>
        <taxon>Caulobacteraceae</taxon>
        <taxon>Caulobacter</taxon>
    </lineage>
</organism>
<dbReference type="Gene3D" id="1.25.40.10">
    <property type="entry name" value="Tetratricopeptide repeat domain"/>
    <property type="match status" value="1"/>
</dbReference>
<protein>
    <recommendedName>
        <fullName evidence="5">DUF1570 domain-containing protein</fullName>
    </recommendedName>
</protein>
<accession>A0A2T9K289</accession>
<dbReference type="InterPro" id="IPR011990">
    <property type="entry name" value="TPR-like_helical_dom_sf"/>
</dbReference>
<feature type="region of interest" description="Disordered" evidence="1">
    <location>
        <begin position="494"/>
        <end position="526"/>
    </location>
</feature>
<dbReference type="Proteomes" id="UP000245073">
    <property type="component" value="Unassembled WGS sequence"/>
</dbReference>
<proteinExistence type="predicted"/>
<sequence>MSPHKLLFVGAAALIACALPSAGLARQAAPAAAAPPAASPPADAPGRWLRAESDHFVVYSDRLEVELRQYVTTLEDFDGILRLMLPGAGTETPRKLPVYMVKNTIQMRRAYPTAGEQLGGFYAHYGDDIFAVAMRSDANRDGGVYDGVLQHEYVHHFMLQYFPNAYPSWLVEGAAEYYALTDITPRKVVVGMPNQGRSYSLLNSRWISMSDLLGKRPSALDREQVGAFYAQSWLLTHYVWSDPGRTAKLTEYMKLLHAGEDPMTGWTKVYGDDAAGLEKILRDYLRSRLPGKGITRQPPPPPAMTVSRMPAGADDLILEIQQLKNGVDGKDAEALLSVIRAAAAKRPDERYSRVALARAECEIGDRAAGEKLLRALLVERPDDAEVLQILGFSLLAGADKDDKLSHDALKAAYKEAGRVFIKANKADPENFITLYGYARSRSLEEPSENTLEVAYRAAELAPQNPNVRFYVAQMFIQAGDYGVARSMLGPIAGDPHGGGGAKAAASLLKELEGKTDRPRPKAAAAN</sequence>
<name>A0A2T9K289_9CAUL</name>
<evidence type="ECO:0008006" key="5">
    <source>
        <dbReference type="Google" id="ProtNLM"/>
    </source>
</evidence>
<keyword evidence="4" id="KW-1185">Reference proteome</keyword>
<dbReference type="AlphaFoldDB" id="A0A2T9K289"/>
<feature type="compositionally biased region" description="Basic and acidic residues" evidence="1">
    <location>
        <begin position="509"/>
        <end position="519"/>
    </location>
</feature>
<evidence type="ECO:0000313" key="3">
    <source>
        <dbReference type="EMBL" id="PVM90074.1"/>
    </source>
</evidence>
<reference evidence="3 4" key="1">
    <citation type="submission" date="2018-04" db="EMBL/GenBank/DDBJ databases">
        <title>The genome sequence of Caulobacter sp. 744.</title>
        <authorList>
            <person name="Gao J."/>
            <person name="Sun J."/>
        </authorList>
    </citation>
    <scope>NUCLEOTIDE SEQUENCE [LARGE SCALE GENOMIC DNA]</scope>
    <source>
        <strain evidence="3 4">774</strain>
    </source>
</reference>
<evidence type="ECO:0000313" key="4">
    <source>
        <dbReference type="Proteomes" id="UP000245073"/>
    </source>
</evidence>
<feature type="signal peptide" evidence="2">
    <location>
        <begin position="1"/>
        <end position="18"/>
    </location>
</feature>
<dbReference type="PROSITE" id="PS51257">
    <property type="entry name" value="PROKAR_LIPOPROTEIN"/>
    <property type="match status" value="1"/>
</dbReference>
<keyword evidence="2" id="KW-0732">Signal</keyword>
<comment type="caution">
    <text evidence="3">The sequence shown here is derived from an EMBL/GenBank/DDBJ whole genome shotgun (WGS) entry which is preliminary data.</text>
</comment>
<dbReference type="SUPFAM" id="SSF48452">
    <property type="entry name" value="TPR-like"/>
    <property type="match status" value="1"/>
</dbReference>
<dbReference type="OrthoDB" id="5523615at2"/>
<dbReference type="RefSeq" id="WP_146198012.1">
    <property type="nucleotide sequence ID" value="NZ_QDKQ01000037.1"/>
</dbReference>
<dbReference type="EMBL" id="QDKQ01000037">
    <property type="protein sequence ID" value="PVM90074.1"/>
    <property type="molecule type" value="Genomic_DNA"/>
</dbReference>
<evidence type="ECO:0000256" key="2">
    <source>
        <dbReference type="SAM" id="SignalP"/>
    </source>
</evidence>
<gene>
    <name evidence="3" type="ORF">DDF67_10720</name>
</gene>
<feature type="chain" id="PRO_5015538436" description="DUF1570 domain-containing protein" evidence="2">
    <location>
        <begin position="19"/>
        <end position="526"/>
    </location>
</feature>
<evidence type="ECO:0000256" key="1">
    <source>
        <dbReference type="SAM" id="MobiDB-lite"/>
    </source>
</evidence>